<dbReference type="WBParaSite" id="HNAJ_0000679101-mRNA-1">
    <property type="protein sequence ID" value="HNAJ_0000679101-mRNA-1"/>
    <property type="gene ID" value="HNAJ_0000679101"/>
</dbReference>
<evidence type="ECO:0000313" key="1">
    <source>
        <dbReference type="EMBL" id="VDO02647.1"/>
    </source>
</evidence>
<name>A0A0R3TIA0_RODNA</name>
<dbReference type="Proteomes" id="UP000278807">
    <property type="component" value="Unassembled WGS sequence"/>
</dbReference>
<reference evidence="3" key="1">
    <citation type="submission" date="2017-02" db="UniProtKB">
        <authorList>
            <consortium name="WormBaseParasite"/>
        </authorList>
    </citation>
    <scope>IDENTIFICATION</scope>
</reference>
<gene>
    <name evidence="1" type="ORF">HNAJ_LOCUS6787</name>
</gene>
<protein>
    <submittedName>
        <fullName evidence="3">Ovule protein</fullName>
    </submittedName>
</protein>
<sequence>MPEYEVKEEEKAKKTLEMVEFCTNLPTTEVDEERGSSNSSLEIISSVELETDPNLQEIPTISSDVNIESGRPYQVKCDGS</sequence>
<keyword evidence="2" id="KW-1185">Reference proteome</keyword>
<evidence type="ECO:0000313" key="2">
    <source>
        <dbReference type="Proteomes" id="UP000278807"/>
    </source>
</evidence>
<dbReference type="AlphaFoldDB" id="A0A0R3TIA0"/>
<accession>A0A0R3TIA0</accession>
<proteinExistence type="predicted"/>
<dbReference type="EMBL" id="UZAE01008400">
    <property type="protein sequence ID" value="VDO02647.1"/>
    <property type="molecule type" value="Genomic_DNA"/>
</dbReference>
<reference evidence="1 2" key="2">
    <citation type="submission" date="2018-11" db="EMBL/GenBank/DDBJ databases">
        <authorList>
            <consortium name="Pathogen Informatics"/>
        </authorList>
    </citation>
    <scope>NUCLEOTIDE SEQUENCE [LARGE SCALE GENOMIC DNA]</scope>
</reference>
<organism evidence="3">
    <name type="scientific">Rodentolepis nana</name>
    <name type="common">Dwarf tapeworm</name>
    <name type="synonym">Hymenolepis nana</name>
    <dbReference type="NCBI Taxonomy" id="102285"/>
    <lineage>
        <taxon>Eukaryota</taxon>
        <taxon>Metazoa</taxon>
        <taxon>Spiralia</taxon>
        <taxon>Lophotrochozoa</taxon>
        <taxon>Platyhelminthes</taxon>
        <taxon>Cestoda</taxon>
        <taxon>Eucestoda</taxon>
        <taxon>Cyclophyllidea</taxon>
        <taxon>Hymenolepididae</taxon>
        <taxon>Rodentolepis</taxon>
    </lineage>
</organism>
<evidence type="ECO:0000313" key="3">
    <source>
        <dbReference type="WBParaSite" id="HNAJ_0000679101-mRNA-1"/>
    </source>
</evidence>